<organism evidence="1">
    <name type="scientific">marine sediment metagenome</name>
    <dbReference type="NCBI Taxonomy" id="412755"/>
    <lineage>
        <taxon>unclassified sequences</taxon>
        <taxon>metagenomes</taxon>
        <taxon>ecological metagenomes</taxon>
    </lineage>
</organism>
<feature type="non-terminal residue" evidence="1">
    <location>
        <position position="47"/>
    </location>
</feature>
<accession>X1NHR4</accession>
<evidence type="ECO:0000313" key="1">
    <source>
        <dbReference type="EMBL" id="GAI18219.1"/>
    </source>
</evidence>
<proteinExistence type="predicted"/>
<name>X1NHR4_9ZZZZ</name>
<comment type="caution">
    <text evidence="1">The sequence shown here is derived from an EMBL/GenBank/DDBJ whole genome shotgun (WGS) entry which is preliminary data.</text>
</comment>
<dbReference type="AlphaFoldDB" id="X1NHR4"/>
<dbReference type="EMBL" id="BARV01007012">
    <property type="protein sequence ID" value="GAI18219.1"/>
    <property type="molecule type" value="Genomic_DNA"/>
</dbReference>
<reference evidence="1" key="1">
    <citation type="journal article" date="2014" name="Front. Microbiol.">
        <title>High frequency of phylogenetically diverse reductive dehalogenase-homologous genes in deep subseafloor sedimentary metagenomes.</title>
        <authorList>
            <person name="Kawai M."/>
            <person name="Futagami T."/>
            <person name="Toyoda A."/>
            <person name="Takaki Y."/>
            <person name="Nishi S."/>
            <person name="Hori S."/>
            <person name="Arai W."/>
            <person name="Tsubouchi T."/>
            <person name="Morono Y."/>
            <person name="Uchiyama I."/>
            <person name="Ito T."/>
            <person name="Fujiyama A."/>
            <person name="Inagaki F."/>
            <person name="Takami H."/>
        </authorList>
    </citation>
    <scope>NUCLEOTIDE SEQUENCE</scope>
    <source>
        <strain evidence="1">Expedition CK06-06</strain>
    </source>
</reference>
<protein>
    <submittedName>
        <fullName evidence="1">Uncharacterized protein</fullName>
    </submittedName>
</protein>
<gene>
    <name evidence="1" type="ORF">S06H3_14341</name>
</gene>
<sequence>MTLQEKRDQGKRVASKTLGPNVLAVAVEGTVKDWACYIGAVTGLHGE</sequence>